<dbReference type="EMBL" id="BLBC01000009">
    <property type="protein sequence ID" value="GET46290.1"/>
    <property type="molecule type" value="Genomic_DNA"/>
</dbReference>
<sequence>MITNIFKIGIHSNTIKINVFILINHTATIITNIFKIRIHSNTIGRNVFILRNRTTTTTTNIFKNKNLRQS</sequence>
<proteinExistence type="predicted"/>
<accession>A0A5M4BA41</accession>
<keyword evidence="2" id="KW-1185">Reference proteome</keyword>
<reference evidence="2" key="1">
    <citation type="journal article" date="2020" name="Int. J. Syst. Evol. Microbiol.">
        <title>Capnocytophaga felis sp. nov. isolated from the feline oral cavity.</title>
        <authorList>
            <person name="Suzuki M."/>
            <person name="Umeda K."/>
            <person name="Kimura M."/>
            <person name="Imaoka K."/>
            <person name="Morikawa S."/>
            <person name="Maeda K."/>
        </authorList>
    </citation>
    <scope>NUCLEOTIDE SEQUENCE [LARGE SCALE GENOMIC DNA]</scope>
    <source>
        <strain evidence="2">KC07070</strain>
    </source>
</reference>
<dbReference type="Proteomes" id="UP000398217">
    <property type="component" value="Unassembled WGS sequence"/>
</dbReference>
<organism evidence="1 2">
    <name type="scientific">Capnocytophaga felis</name>
    <dbReference type="NCBI Taxonomy" id="2267611"/>
    <lineage>
        <taxon>Bacteria</taxon>
        <taxon>Pseudomonadati</taxon>
        <taxon>Bacteroidota</taxon>
        <taxon>Flavobacteriia</taxon>
        <taxon>Flavobacteriales</taxon>
        <taxon>Flavobacteriaceae</taxon>
        <taxon>Capnocytophaga</taxon>
    </lineage>
</organism>
<protein>
    <submittedName>
        <fullName evidence="1">Uncharacterized protein</fullName>
    </submittedName>
</protein>
<evidence type="ECO:0000313" key="2">
    <source>
        <dbReference type="Proteomes" id="UP000398217"/>
    </source>
</evidence>
<evidence type="ECO:0000313" key="1">
    <source>
        <dbReference type="EMBL" id="GET46290.1"/>
    </source>
</evidence>
<dbReference type="AlphaFoldDB" id="A0A5M4BA41"/>
<name>A0A5M4BA41_9FLAO</name>
<comment type="caution">
    <text evidence="1">The sequence shown here is derived from an EMBL/GenBank/DDBJ whole genome shotgun (WGS) entry which is preliminary data.</text>
</comment>
<gene>
    <name evidence="1" type="ORF">RCZ01_15920</name>
</gene>